<feature type="compositionally biased region" description="Basic and acidic residues" evidence="1">
    <location>
        <begin position="146"/>
        <end position="170"/>
    </location>
</feature>
<protein>
    <submittedName>
        <fullName evidence="2">Uncharacterized protein</fullName>
    </submittedName>
</protein>
<feature type="region of interest" description="Disordered" evidence="1">
    <location>
        <begin position="146"/>
        <end position="172"/>
    </location>
</feature>
<accession>A0A0G4GZ53</accession>
<feature type="region of interest" description="Disordered" evidence="1">
    <location>
        <begin position="325"/>
        <end position="426"/>
    </location>
</feature>
<name>A0A0G4GZ53_9ALVE</name>
<proteinExistence type="predicted"/>
<feature type="compositionally biased region" description="Basic and acidic residues" evidence="1">
    <location>
        <begin position="559"/>
        <end position="568"/>
    </location>
</feature>
<feature type="region of interest" description="Disordered" evidence="1">
    <location>
        <begin position="505"/>
        <end position="570"/>
    </location>
</feature>
<dbReference type="VEuPathDB" id="CryptoDB:Cvel_23934"/>
<sequence>MASLVPTPFLNPSWRLSNEVHSLGISPLLCGERGRQVHSLGISPLLCGERGRQPSVLSAGPTKAVSPRSQHYFNALSSQEWGDPLYEITRREARRKEMVDSPERCAISPATMARDAYIGSPTRMRCADALASPVSKHFAPARLRFREQYPGHRERPRGDQGVKEPSDRRMVKTASTRHLLADRLKRLQDPGPPSPHEGAMQYGSACRWTHHDLFRKVTHPSHFYEDGPPEPRGMDLIVDPESPRDPPPSPVEGSAGGSQWMRTPLELSQARTPFSAQVAHEAATRRRSPSRRSRALGMEGGMSELMEEQTVGVSVGRQQNFLQGSEGKGSFSIQQPSAGGQSVHATYGDPDSRHMMGGRSTGLPGGARFEGSHQQRHSRSRMSLASSHAVPLGASVTAEGRGRNGPKRAGSIWSRREGGTEEGTGGPAALGAISLGNLVDMQPYHPVAVPAQDHTGASQNILGVSEVGGSFIGGRGQIKTEGTRDFEVDLLRARHAPMGDVQRVLEDPSRGHAPTFPSPVCPNVTADSGASNSMAGGGTSAADFQDGDEGGSVSSPTSADRDLRETLRRERKVLRQLLQSSSGGR</sequence>
<dbReference type="AlphaFoldDB" id="A0A0G4GZ53"/>
<feature type="compositionally biased region" description="Polar residues" evidence="1">
    <location>
        <begin position="331"/>
        <end position="344"/>
    </location>
</feature>
<reference evidence="2" key="1">
    <citation type="submission" date="2014-11" db="EMBL/GenBank/DDBJ databases">
        <authorList>
            <person name="Otto D Thomas"/>
            <person name="Naeem Raeece"/>
        </authorList>
    </citation>
    <scope>NUCLEOTIDE SEQUENCE</scope>
</reference>
<feature type="region of interest" description="Disordered" evidence="1">
    <location>
        <begin position="220"/>
        <end position="259"/>
    </location>
</feature>
<dbReference type="EMBL" id="CDMZ01001689">
    <property type="protein sequence ID" value="CEM36231.1"/>
    <property type="molecule type" value="Genomic_DNA"/>
</dbReference>
<feature type="compositionally biased region" description="Polar residues" evidence="1">
    <location>
        <begin position="525"/>
        <end position="534"/>
    </location>
</feature>
<evidence type="ECO:0000313" key="2">
    <source>
        <dbReference type="EMBL" id="CEM36231.1"/>
    </source>
</evidence>
<organism evidence="2">
    <name type="scientific">Chromera velia CCMP2878</name>
    <dbReference type="NCBI Taxonomy" id="1169474"/>
    <lineage>
        <taxon>Eukaryota</taxon>
        <taxon>Sar</taxon>
        <taxon>Alveolata</taxon>
        <taxon>Colpodellida</taxon>
        <taxon>Chromeraceae</taxon>
        <taxon>Chromera</taxon>
    </lineage>
</organism>
<gene>
    <name evidence="2" type="ORF">Cvel_23934</name>
</gene>
<evidence type="ECO:0000256" key="1">
    <source>
        <dbReference type="SAM" id="MobiDB-lite"/>
    </source>
</evidence>